<dbReference type="PROSITE" id="PS00018">
    <property type="entry name" value="EF_HAND_1"/>
    <property type="match status" value="3"/>
</dbReference>
<name>A0A091D6G7_FUKDA</name>
<dbReference type="GO" id="GO:0042393">
    <property type="term" value="F:histone binding"/>
    <property type="evidence" value="ECO:0007669"/>
    <property type="project" value="TreeGrafter"/>
</dbReference>
<dbReference type="EMBL" id="KN125406">
    <property type="protein sequence ID" value="KFO18451.1"/>
    <property type="molecule type" value="Genomic_DNA"/>
</dbReference>
<dbReference type="InterPro" id="IPR011992">
    <property type="entry name" value="EF-hand-dom_pair"/>
</dbReference>
<evidence type="ECO:0000256" key="4">
    <source>
        <dbReference type="ARBA" id="ARBA00022490"/>
    </source>
</evidence>
<dbReference type="Pfam" id="PF07004">
    <property type="entry name" value="SHIPPO-rpt"/>
    <property type="match status" value="2"/>
</dbReference>
<evidence type="ECO:0000259" key="10">
    <source>
        <dbReference type="PROSITE" id="PS50222"/>
    </source>
</evidence>
<dbReference type="InterPro" id="IPR018247">
    <property type="entry name" value="EF_Hand_1_Ca_BS"/>
</dbReference>
<evidence type="ECO:0000256" key="6">
    <source>
        <dbReference type="ARBA" id="ARBA00022737"/>
    </source>
</evidence>
<accession>A0A091D6G7</accession>
<comment type="subcellular location">
    <subcellularLocation>
        <location evidence="2">Cytoplasm</location>
        <location evidence="2">Cytoskeleton</location>
        <location evidence="2">Spindle pole</location>
    </subcellularLocation>
    <subcellularLocation>
        <location evidence="1">Nucleus</location>
    </subcellularLocation>
</comment>
<dbReference type="GO" id="GO:0043209">
    <property type="term" value="C:myelin sheath"/>
    <property type="evidence" value="ECO:0007669"/>
    <property type="project" value="UniProtKB-ARBA"/>
</dbReference>
<dbReference type="GO" id="GO:0000922">
    <property type="term" value="C:spindle pole"/>
    <property type="evidence" value="ECO:0007669"/>
    <property type="project" value="UniProtKB-SubCell"/>
</dbReference>
<dbReference type="GO" id="GO:0003682">
    <property type="term" value="F:chromatin binding"/>
    <property type="evidence" value="ECO:0007669"/>
    <property type="project" value="TreeGrafter"/>
</dbReference>
<evidence type="ECO:0000256" key="1">
    <source>
        <dbReference type="ARBA" id="ARBA00004123"/>
    </source>
</evidence>
<dbReference type="GO" id="GO:0044727">
    <property type="term" value="P:epigenetic programing of male pronucleus"/>
    <property type="evidence" value="ECO:0007669"/>
    <property type="project" value="TreeGrafter"/>
</dbReference>
<dbReference type="eggNOG" id="ENOG502S008">
    <property type="taxonomic scope" value="Eukaryota"/>
</dbReference>
<evidence type="ECO:0000256" key="2">
    <source>
        <dbReference type="ARBA" id="ARBA00004647"/>
    </source>
</evidence>
<dbReference type="GO" id="GO:0042585">
    <property type="term" value="C:germinal vesicle"/>
    <property type="evidence" value="ECO:0007669"/>
    <property type="project" value="TreeGrafter"/>
</dbReference>
<keyword evidence="7" id="KW-0106">Calcium</keyword>
<dbReference type="GO" id="GO:0001939">
    <property type="term" value="C:female pronucleus"/>
    <property type="evidence" value="ECO:0007669"/>
    <property type="project" value="TreeGrafter"/>
</dbReference>
<keyword evidence="8" id="KW-0206">Cytoskeleton</keyword>
<evidence type="ECO:0000313" key="11">
    <source>
        <dbReference type="EMBL" id="KFO18451.1"/>
    </source>
</evidence>
<comment type="similarity">
    <text evidence="3">Belongs to the calmodulin family.</text>
</comment>
<dbReference type="Pfam" id="PF13499">
    <property type="entry name" value="EF-hand_7"/>
    <property type="match status" value="2"/>
</dbReference>
<evidence type="ECO:0000256" key="9">
    <source>
        <dbReference type="ARBA" id="ARBA00023242"/>
    </source>
</evidence>
<proteinExistence type="inferred from homology"/>
<feature type="domain" description="EF-hand" evidence="10">
    <location>
        <begin position="44"/>
        <end position="79"/>
    </location>
</feature>
<reference evidence="11 12" key="1">
    <citation type="submission" date="2013-11" db="EMBL/GenBank/DDBJ databases">
        <title>The Damaraland mole rat (Fukomys damarensis) genome and evolution of African mole rats.</title>
        <authorList>
            <person name="Gladyshev V.N."/>
            <person name="Fang X."/>
        </authorList>
    </citation>
    <scope>NUCLEOTIDE SEQUENCE [LARGE SCALE GENOMIC DNA]</scope>
    <source>
        <tissue evidence="11">Liver</tissue>
    </source>
</reference>
<dbReference type="AlphaFoldDB" id="A0A091D6G7"/>
<sequence>MADQLTEEQIAEFKEAFSLFDKDGDGTITTKELGTVMRSLGQNPTEAELQDMINEVDADGNGTIDFPEFLTMMARKMKDTDSEEEIREAFRVFDKDGNGYISAAELRHVMTNLGEKLTDEEVDEMIREADIDGDGQVNYEATGRQLRQGVQAIMEQPVIAIPSDTVLKEDLRRGDPLVTASNTPIPGTYHLKTFIEESLLNPVSATYNFKNEGRKKPPLVQRNNPVINDLPLYKPPDFLDLLKKQVATYSFKDQPRPSPSTLVYKDKSLRLSPGQYEVLPEPVPKYPSRNFVFRSAVQRFPTTYFIPREGPGPGHYNLKTPPTSSIASCFQSRVPRLLPSFSKTPGPGAYASARQFPKQSPTIARMGREHSLFFNNTIGF</sequence>
<dbReference type="Proteomes" id="UP000028990">
    <property type="component" value="Unassembled WGS sequence"/>
</dbReference>
<feature type="domain" description="EF-hand" evidence="10">
    <location>
        <begin position="8"/>
        <end position="43"/>
    </location>
</feature>
<gene>
    <name evidence="11" type="ORF">H920_20131</name>
</gene>
<dbReference type="GO" id="GO:0150034">
    <property type="term" value="C:distal axon"/>
    <property type="evidence" value="ECO:0007669"/>
    <property type="project" value="UniProtKB-ARBA"/>
</dbReference>
<dbReference type="PANTHER" id="PTHR35678">
    <property type="entry name" value="PROTEIN STPG4"/>
    <property type="match status" value="1"/>
</dbReference>
<evidence type="ECO:0000313" key="12">
    <source>
        <dbReference type="Proteomes" id="UP000028990"/>
    </source>
</evidence>
<keyword evidence="5" id="KW-0479">Metal-binding</keyword>
<dbReference type="GO" id="GO:0005509">
    <property type="term" value="F:calcium ion binding"/>
    <property type="evidence" value="ECO:0007669"/>
    <property type="project" value="InterPro"/>
</dbReference>
<evidence type="ECO:0000256" key="5">
    <source>
        <dbReference type="ARBA" id="ARBA00022723"/>
    </source>
</evidence>
<organism evidence="11 12">
    <name type="scientific">Fukomys damarensis</name>
    <name type="common">Damaraland mole rat</name>
    <name type="synonym">Cryptomys damarensis</name>
    <dbReference type="NCBI Taxonomy" id="885580"/>
    <lineage>
        <taxon>Eukaryota</taxon>
        <taxon>Metazoa</taxon>
        <taxon>Chordata</taxon>
        <taxon>Craniata</taxon>
        <taxon>Vertebrata</taxon>
        <taxon>Euteleostomi</taxon>
        <taxon>Mammalia</taxon>
        <taxon>Eutheria</taxon>
        <taxon>Euarchontoglires</taxon>
        <taxon>Glires</taxon>
        <taxon>Rodentia</taxon>
        <taxon>Hystricomorpha</taxon>
        <taxon>Bathyergidae</taxon>
        <taxon>Fukomys</taxon>
    </lineage>
</organism>
<dbReference type="PROSITE" id="PS50222">
    <property type="entry name" value="EF_HAND_2"/>
    <property type="match status" value="4"/>
</dbReference>
<keyword evidence="6" id="KW-0677">Repeat</keyword>
<dbReference type="CDD" id="cd00051">
    <property type="entry name" value="EFh"/>
    <property type="match status" value="2"/>
</dbReference>
<evidence type="ECO:0000256" key="7">
    <source>
        <dbReference type="ARBA" id="ARBA00022837"/>
    </source>
</evidence>
<feature type="domain" description="EF-hand" evidence="10">
    <location>
        <begin position="117"/>
        <end position="152"/>
    </location>
</feature>
<keyword evidence="12" id="KW-1185">Reference proteome</keyword>
<dbReference type="SUPFAM" id="SSF47473">
    <property type="entry name" value="EF-hand"/>
    <property type="match status" value="1"/>
</dbReference>
<dbReference type="PANTHER" id="PTHR35678:SF1">
    <property type="entry name" value="PROTEIN STPG4"/>
    <property type="match status" value="1"/>
</dbReference>
<keyword evidence="9" id="KW-0539">Nucleus</keyword>
<dbReference type="Gene3D" id="1.10.238.10">
    <property type="entry name" value="EF-hand"/>
    <property type="match status" value="2"/>
</dbReference>
<evidence type="ECO:0000256" key="8">
    <source>
        <dbReference type="ARBA" id="ARBA00023212"/>
    </source>
</evidence>
<dbReference type="SMART" id="SM00054">
    <property type="entry name" value="EFh"/>
    <property type="match status" value="4"/>
</dbReference>
<dbReference type="InterPro" id="IPR010736">
    <property type="entry name" value="SHIPPO-rpt"/>
</dbReference>
<evidence type="ECO:0000256" key="3">
    <source>
        <dbReference type="ARBA" id="ARBA00009763"/>
    </source>
</evidence>
<dbReference type="GO" id="GO:0001940">
    <property type="term" value="C:male pronucleus"/>
    <property type="evidence" value="ECO:0007669"/>
    <property type="project" value="TreeGrafter"/>
</dbReference>
<dbReference type="FunFam" id="1.10.238.10:FF:000527">
    <property type="entry name" value="Calmodulin-3"/>
    <property type="match status" value="1"/>
</dbReference>
<protein>
    <recommendedName>
        <fullName evidence="10">EF-hand domain-containing protein</fullName>
    </recommendedName>
</protein>
<dbReference type="InterPro" id="IPR002048">
    <property type="entry name" value="EF_hand_dom"/>
</dbReference>
<keyword evidence="4" id="KW-0963">Cytoplasm</keyword>
<feature type="domain" description="EF-hand" evidence="10">
    <location>
        <begin position="81"/>
        <end position="116"/>
    </location>
</feature>